<reference evidence="7 8" key="1">
    <citation type="journal article" date="2014" name="Int. J. Syst. Evol. Microbiol.">
        <title>Complete genome sequence of Corynebacterium casei LMG S-19264T (=DSM 44701T), isolated from a smear-ripened cheese.</title>
        <authorList>
            <consortium name="US DOE Joint Genome Institute (JGI-PGF)"/>
            <person name="Walter F."/>
            <person name="Albersmeier A."/>
            <person name="Kalinowski J."/>
            <person name="Ruckert C."/>
        </authorList>
    </citation>
    <scope>NUCLEOTIDE SEQUENCE [LARGE SCALE GENOMIC DNA]</scope>
    <source>
        <strain evidence="7 8">KCTC 12866</strain>
    </source>
</reference>
<dbReference type="CDD" id="cd06171">
    <property type="entry name" value="Sigma70_r4"/>
    <property type="match status" value="1"/>
</dbReference>
<dbReference type="SUPFAM" id="SSF88659">
    <property type="entry name" value="Sigma3 and sigma4 domains of RNA polymerase sigma factors"/>
    <property type="match status" value="1"/>
</dbReference>
<dbReference type="AlphaFoldDB" id="A0A8J3GAG8"/>
<comment type="caution">
    <text evidence="7">The sequence shown here is derived from an EMBL/GenBank/DDBJ whole genome shotgun (WGS) entry which is preliminary data.</text>
</comment>
<dbReference type="InterPro" id="IPR013325">
    <property type="entry name" value="RNA_pol_sigma_r2"/>
</dbReference>
<keyword evidence="7" id="KW-0240">DNA-directed RNA polymerase</keyword>
<organism evidence="7 8">
    <name type="scientific">Persicitalea jodogahamensis</name>
    <dbReference type="NCBI Taxonomy" id="402147"/>
    <lineage>
        <taxon>Bacteria</taxon>
        <taxon>Pseudomonadati</taxon>
        <taxon>Bacteroidota</taxon>
        <taxon>Cytophagia</taxon>
        <taxon>Cytophagales</taxon>
        <taxon>Spirosomataceae</taxon>
        <taxon>Persicitalea</taxon>
    </lineage>
</organism>
<comment type="similarity">
    <text evidence="1">Belongs to the sigma-70 factor family. ECF subfamily.</text>
</comment>
<dbReference type="InterPro" id="IPR013324">
    <property type="entry name" value="RNA_pol_sigma_r3/r4-like"/>
</dbReference>
<keyword evidence="2" id="KW-0805">Transcription regulation</keyword>
<dbReference type="GO" id="GO:0000428">
    <property type="term" value="C:DNA-directed RNA polymerase complex"/>
    <property type="evidence" value="ECO:0007669"/>
    <property type="project" value="UniProtKB-KW"/>
</dbReference>
<evidence type="ECO:0000313" key="8">
    <source>
        <dbReference type="Proteomes" id="UP000598271"/>
    </source>
</evidence>
<dbReference type="Pfam" id="PF04542">
    <property type="entry name" value="Sigma70_r2"/>
    <property type="match status" value="1"/>
</dbReference>
<evidence type="ECO:0000259" key="5">
    <source>
        <dbReference type="Pfam" id="PF04542"/>
    </source>
</evidence>
<keyword evidence="8" id="KW-1185">Reference proteome</keyword>
<gene>
    <name evidence="7" type="ORF">GCM10007390_28830</name>
</gene>
<dbReference type="PANTHER" id="PTHR43133">
    <property type="entry name" value="RNA POLYMERASE ECF-TYPE SIGMA FACTO"/>
    <property type="match status" value="1"/>
</dbReference>
<evidence type="ECO:0000256" key="1">
    <source>
        <dbReference type="ARBA" id="ARBA00010641"/>
    </source>
</evidence>
<dbReference type="NCBIfam" id="TIGR02937">
    <property type="entry name" value="sigma70-ECF"/>
    <property type="match status" value="1"/>
</dbReference>
<sequence>MHLWQIMVKLSAFDIEQDSTLWTSFRSGNQQALADLFLAQYDKLYRYGFRLYSDEDVIKDCIQELFLKLWHKRQSLGEVREVTPYLCQALRRTIVDSLREKSGRFRLWTPGDEERLEVTFSHEDFLISQQIDDEQRRRLTAALNQLTKRQREAVHLRYFENFEPGEIARIMNLSDQSVYNLLYRSVQALRDNFFLLLLIGANN</sequence>
<dbReference type="InterPro" id="IPR014284">
    <property type="entry name" value="RNA_pol_sigma-70_dom"/>
</dbReference>
<evidence type="ECO:0000259" key="6">
    <source>
        <dbReference type="Pfam" id="PF08281"/>
    </source>
</evidence>
<dbReference type="InterPro" id="IPR036388">
    <property type="entry name" value="WH-like_DNA-bd_sf"/>
</dbReference>
<evidence type="ECO:0000256" key="3">
    <source>
        <dbReference type="ARBA" id="ARBA00023082"/>
    </source>
</evidence>
<dbReference type="Gene3D" id="1.10.10.10">
    <property type="entry name" value="Winged helix-like DNA-binding domain superfamily/Winged helix DNA-binding domain"/>
    <property type="match status" value="1"/>
</dbReference>
<dbReference type="Proteomes" id="UP000598271">
    <property type="component" value="Unassembled WGS sequence"/>
</dbReference>
<dbReference type="InterPro" id="IPR039425">
    <property type="entry name" value="RNA_pol_sigma-70-like"/>
</dbReference>
<protein>
    <submittedName>
        <fullName evidence="7">DNA-directed RNA polymerase sigma-70 factor</fullName>
    </submittedName>
</protein>
<evidence type="ECO:0000313" key="7">
    <source>
        <dbReference type="EMBL" id="GHB72969.1"/>
    </source>
</evidence>
<dbReference type="InterPro" id="IPR013249">
    <property type="entry name" value="RNA_pol_sigma70_r4_t2"/>
</dbReference>
<dbReference type="GO" id="GO:0006352">
    <property type="term" value="P:DNA-templated transcription initiation"/>
    <property type="evidence" value="ECO:0007669"/>
    <property type="project" value="InterPro"/>
</dbReference>
<evidence type="ECO:0000256" key="2">
    <source>
        <dbReference type="ARBA" id="ARBA00023015"/>
    </source>
</evidence>
<feature type="domain" description="RNA polymerase sigma factor 70 region 4 type 2" evidence="6">
    <location>
        <begin position="137"/>
        <end position="189"/>
    </location>
</feature>
<feature type="domain" description="RNA polymerase sigma-70 region 2" evidence="5">
    <location>
        <begin position="39"/>
        <end position="102"/>
    </location>
</feature>
<keyword evidence="4" id="KW-0804">Transcription</keyword>
<dbReference type="EMBL" id="BMXF01000002">
    <property type="protein sequence ID" value="GHB72969.1"/>
    <property type="molecule type" value="Genomic_DNA"/>
</dbReference>
<keyword evidence="3" id="KW-0731">Sigma factor</keyword>
<dbReference type="GO" id="GO:0016987">
    <property type="term" value="F:sigma factor activity"/>
    <property type="evidence" value="ECO:0007669"/>
    <property type="project" value="UniProtKB-KW"/>
</dbReference>
<name>A0A8J3GAG8_9BACT</name>
<dbReference type="Gene3D" id="1.10.1740.10">
    <property type="match status" value="1"/>
</dbReference>
<dbReference type="PANTHER" id="PTHR43133:SF46">
    <property type="entry name" value="RNA POLYMERASE SIGMA-70 FACTOR ECF SUBFAMILY"/>
    <property type="match status" value="1"/>
</dbReference>
<dbReference type="SUPFAM" id="SSF88946">
    <property type="entry name" value="Sigma2 domain of RNA polymerase sigma factors"/>
    <property type="match status" value="1"/>
</dbReference>
<proteinExistence type="inferred from homology"/>
<dbReference type="Pfam" id="PF08281">
    <property type="entry name" value="Sigma70_r4_2"/>
    <property type="match status" value="1"/>
</dbReference>
<evidence type="ECO:0000256" key="4">
    <source>
        <dbReference type="ARBA" id="ARBA00023163"/>
    </source>
</evidence>
<accession>A0A8J3GAG8</accession>
<dbReference type="GO" id="GO:0003677">
    <property type="term" value="F:DNA binding"/>
    <property type="evidence" value="ECO:0007669"/>
    <property type="project" value="InterPro"/>
</dbReference>
<dbReference type="InterPro" id="IPR007627">
    <property type="entry name" value="RNA_pol_sigma70_r2"/>
</dbReference>